<evidence type="ECO:0000313" key="6">
    <source>
        <dbReference type="Proteomes" id="UP001228113"/>
    </source>
</evidence>
<evidence type="ECO:0000256" key="3">
    <source>
        <dbReference type="PROSITE-ProRule" id="PRU00169"/>
    </source>
</evidence>
<dbReference type="SUPFAM" id="SSF52172">
    <property type="entry name" value="CheY-like"/>
    <property type="match status" value="1"/>
</dbReference>
<protein>
    <submittedName>
        <fullName evidence="5">Response regulator</fullName>
    </submittedName>
</protein>
<dbReference type="Pfam" id="PF00072">
    <property type="entry name" value="Response_reg"/>
    <property type="match status" value="1"/>
</dbReference>
<dbReference type="GO" id="GO:0000160">
    <property type="term" value="P:phosphorelay signal transduction system"/>
    <property type="evidence" value="ECO:0007669"/>
    <property type="project" value="UniProtKB-KW"/>
</dbReference>
<sequence>MARILVMDDSAFMRTLLRGALEAAGHEVEDFLPMSALEVLKKTKEWKPDLVLTDYHMPLIKGDEVARMAQRGCPDARILVLTATRDPDVEARLRRSGASLVLYKPMAAPEVLRHAEELLAQ</sequence>
<reference evidence="5" key="1">
    <citation type="journal article" date="2023" name="Int. J. Syst. Evol. Microbiol.">
        <title>Mesoterricola silvestris gen. nov., sp. nov., Mesoterricola sediminis sp. nov., Geothrix oryzae sp. nov., Geothrix edaphica sp. nov., Geothrix rubra sp. nov., and Geothrix limicola sp. nov., six novel members of Acidobacteriota isolated from soils.</title>
        <authorList>
            <person name="Itoh H."/>
            <person name="Sugisawa Y."/>
            <person name="Mise K."/>
            <person name="Xu Z."/>
            <person name="Kuniyasu M."/>
            <person name="Ushijima N."/>
            <person name="Kawano K."/>
            <person name="Kobayashi E."/>
            <person name="Shiratori Y."/>
            <person name="Masuda Y."/>
            <person name="Senoo K."/>
        </authorList>
    </citation>
    <scope>NUCLEOTIDE SEQUENCE</scope>
    <source>
        <strain evidence="5">W786</strain>
    </source>
</reference>
<keyword evidence="2" id="KW-0902">Two-component regulatory system</keyword>
<proteinExistence type="predicted"/>
<dbReference type="InterPro" id="IPR050595">
    <property type="entry name" value="Bact_response_regulator"/>
</dbReference>
<accession>A0AA48GZN1</accession>
<dbReference type="AlphaFoldDB" id="A0AA48GZN1"/>
<dbReference type="CDD" id="cd00156">
    <property type="entry name" value="REC"/>
    <property type="match status" value="1"/>
</dbReference>
<dbReference type="PROSITE" id="PS50110">
    <property type="entry name" value="RESPONSE_REGULATORY"/>
    <property type="match status" value="1"/>
</dbReference>
<organism evidence="5 6">
    <name type="scientific">Mesoterricola sediminis</name>
    <dbReference type="NCBI Taxonomy" id="2927980"/>
    <lineage>
        <taxon>Bacteria</taxon>
        <taxon>Pseudomonadati</taxon>
        <taxon>Acidobacteriota</taxon>
        <taxon>Holophagae</taxon>
        <taxon>Holophagales</taxon>
        <taxon>Holophagaceae</taxon>
        <taxon>Mesoterricola</taxon>
    </lineage>
</organism>
<dbReference type="SMART" id="SM00448">
    <property type="entry name" value="REC"/>
    <property type="match status" value="1"/>
</dbReference>
<name>A0AA48GZN1_9BACT</name>
<evidence type="ECO:0000259" key="4">
    <source>
        <dbReference type="PROSITE" id="PS50110"/>
    </source>
</evidence>
<dbReference type="InterPro" id="IPR001789">
    <property type="entry name" value="Sig_transdc_resp-reg_receiver"/>
</dbReference>
<dbReference type="InterPro" id="IPR011006">
    <property type="entry name" value="CheY-like_superfamily"/>
</dbReference>
<dbReference type="PANTHER" id="PTHR44591:SF14">
    <property type="entry name" value="PROTEIN PILG"/>
    <property type="match status" value="1"/>
</dbReference>
<evidence type="ECO:0000313" key="5">
    <source>
        <dbReference type="EMBL" id="BDU77340.1"/>
    </source>
</evidence>
<dbReference type="RefSeq" id="WP_316410245.1">
    <property type="nucleotide sequence ID" value="NZ_AP027081.1"/>
</dbReference>
<dbReference type="KEGG" id="msea:METESE_22980"/>
<dbReference type="PANTHER" id="PTHR44591">
    <property type="entry name" value="STRESS RESPONSE REGULATOR PROTEIN 1"/>
    <property type="match status" value="1"/>
</dbReference>
<gene>
    <name evidence="5" type="ORF">METESE_22980</name>
</gene>
<feature type="modified residue" description="4-aspartylphosphate" evidence="3">
    <location>
        <position position="54"/>
    </location>
</feature>
<keyword evidence="6" id="KW-1185">Reference proteome</keyword>
<feature type="domain" description="Response regulatory" evidence="4">
    <location>
        <begin position="3"/>
        <end position="119"/>
    </location>
</feature>
<evidence type="ECO:0000256" key="1">
    <source>
        <dbReference type="ARBA" id="ARBA00022553"/>
    </source>
</evidence>
<dbReference type="EMBL" id="AP027081">
    <property type="protein sequence ID" value="BDU77340.1"/>
    <property type="molecule type" value="Genomic_DNA"/>
</dbReference>
<evidence type="ECO:0000256" key="2">
    <source>
        <dbReference type="ARBA" id="ARBA00023012"/>
    </source>
</evidence>
<dbReference type="Gene3D" id="3.40.50.2300">
    <property type="match status" value="1"/>
</dbReference>
<dbReference type="Proteomes" id="UP001228113">
    <property type="component" value="Chromosome"/>
</dbReference>
<keyword evidence="1 3" id="KW-0597">Phosphoprotein</keyword>